<dbReference type="Proteomes" id="UP000001542">
    <property type="component" value="Unassembled WGS sequence"/>
</dbReference>
<evidence type="ECO:0000313" key="2">
    <source>
        <dbReference type="Proteomes" id="UP000001542"/>
    </source>
</evidence>
<dbReference type="OrthoDB" id="10441332at2759"/>
<reference evidence="1" key="2">
    <citation type="journal article" date="2007" name="Science">
        <title>Draft genome sequence of the sexually transmitted pathogen Trichomonas vaginalis.</title>
        <authorList>
            <person name="Carlton J.M."/>
            <person name="Hirt R.P."/>
            <person name="Silva J.C."/>
            <person name="Delcher A.L."/>
            <person name="Schatz M."/>
            <person name="Zhao Q."/>
            <person name="Wortman J.R."/>
            <person name="Bidwell S.L."/>
            <person name="Alsmark U.C.M."/>
            <person name="Besteiro S."/>
            <person name="Sicheritz-Ponten T."/>
            <person name="Noel C.J."/>
            <person name="Dacks J.B."/>
            <person name="Foster P.G."/>
            <person name="Simillion C."/>
            <person name="Van de Peer Y."/>
            <person name="Miranda-Saavedra D."/>
            <person name="Barton G.J."/>
            <person name="Westrop G.D."/>
            <person name="Mueller S."/>
            <person name="Dessi D."/>
            <person name="Fiori P.L."/>
            <person name="Ren Q."/>
            <person name="Paulsen I."/>
            <person name="Zhang H."/>
            <person name="Bastida-Corcuera F.D."/>
            <person name="Simoes-Barbosa A."/>
            <person name="Brown M.T."/>
            <person name="Hayes R.D."/>
            <person name="Mukherjee M."/>
            <person name="Okumura C.Y."/>
            <person name="Schneider R."/>
            <person name="Smith A.J."/>
            <person name="Vanacova S."/>
            <person name="Villalvazo M."/>
            <person name="Haas B.J."/>
            <person name="Pertea M."/>
            <person name="Feldblyum T.V."/>
            <person name="Utterback T.R."/>
            <person name="Shu C.L."/>
            <person name="Osoegawa K."/>
            <person name="de Jong P.J."/>
            <person name="Hrdy I."/>
            <person name="Horvathova L."/>
            <person name="Zubacova Z."/>
            <person name="Dolezal P."/>
            <person name="Malik S.B."/>
            <person name="Logsdon J.M. Jr."/>
            <person name="Henze K."/>
            <person name="Gupta A."/>
            <person name="Wang C.C."/>
            <person name="Dunne R.L."/>
            <person name="Upcroft J.A."/>
            <person name="Upcroft P."/>
            <person name="White O."/>
            <person name="Salzberg S.L."/>
            <person name="Tang P."/>
            <person name="Chiu C.-H."/>
            <person name="Lee Y.-S."/>
            <person name="Embley T.M."/>
            <person name="Coombs G.H."/>
            <person name="Mottram J.C."/>
            <person name="Tachezy J."/>
            <person name="Fraser-Liggett C.M."/>
            <person name="Johnson P.J."/>
        </authorList>
    </citation>
    <scope>NUCLEOTIDE SEQUENCE [LARGE SCALE GENOMIC DNA]</scope>
    <source>
        <strain evidence="1">G3</strain>
    </source>
</reference>
<dbReference type="VEuPathDB" id="TrichDB:TVAGG3_0946300"/>
<dbReference type="KEGG" id="tva:4761335"/>
<dbReference type="EMBL" id="DS113503">
    <property type="protein sequence ID" value="EAY03490.1"/>
    <property type="molecule type" value="Genomic_DNA"/>
</dbReference>
<dbReference type="RefSeq" id="XP_001315713.1">
    <property type="nucleotide sequence ID" value="XM_001315678.1"/>
</dbReference>
<dbReference type="AlphaFoldDB" id="A2EV40"/>
<reference evidence="1" key="1">
    <citation type="submission" date="2006-10" db="EMBL/GenBank/DDBJ databases">
        <authorList>
            <person name="Amadeo P."/>
            <person name="Zhao Q."/>
            <person name="Wortman J."/>
            <person name="Fraser-Liggett C."/>
            <person name="Carlton J."/>
        </authorList>
    </citation>
    <scope>NUCLEOTIDE SEQUENCE</scope>
    <source>
        <strain evidence="1">G3</strain>
    </source>
</reference>
<organism evidence="1 2">
    <name type="scientific">Trichomonas vaginalis (strain ATCC PRA-98 / G3)</name>
    <dbReference type="NCBI Taxonomy" id="412133"/>
    <lineage>
        <taxon>Eukaryota</taxon>
        <taxon>Metamonada</taxon>
        <taxon>Parabasalia</taxon>
        <taxon>Trichomonadida</taxon>
        <taxon>Trichomonadidae</taxon>
        <taxon>Trichomonas</taxon>
    </lineage>
</organism>
<dbReference type="VEuPathDB" id="TrichDB:TVAG_450630"/>
<keyword evidence="2" id="KW-1185">Reference proteome</keyword>
<proteinExistence type="predicted"/>
<protein>
    <submittedName>
        <fullName evidence="1">Uncharacterized protein</fullName>
    </submittedName>
</protein>
<gene>
    <name evidence="1" type="ORF">TVAG_450630</name>
</gene>
<sequence>MDSLPEAEKETKTSKGKEGRIIERELKNFDYLNCTAWKALRAQFSSGVRHPELLSIASILSRTLDLPEVTRSGKRSFKVLIKWFDDNWDKISSIIRNITLLDANECPISGQREYCELYK</sequence>
<evidence type="ECO:0000313" key="1">
    <source>
        <dbReference type="EMBL" id="EAY03490.1"/>
    </source>
</evidence>
<name>A2EV40_TRIV3</name>
<dbReference type="InParanoid" id="A2EV40"/>
<accession>A2EV40</accession>